<dbReference type="EMBL" id="JAEAOA010001501">
    <property type="protein sequence ID" value="KAK3580800.1"/>
    <property type="molecule type" value="Genomic_DNA"/>
</dbReference>
<reference evidence="1" key="3">
    <citation type="submission" date="2023-05" db="EMBL/GenBank/DDBJ databases">
        <authorList>
            <person name="Smith C.H."/>
        </authorList>
    </citation>
    <scope>NUCLEOTIDE SEQUENCE</scope>
    <source>
        <strain evidence="1">CHS0354</strain>
        <tissue evidence="1">Mantle</tissue>
    </source>
</reference>
<evidence type="ECO:0000313" key="2">
    <source>
        <dbReference type="Proteomes" id="UP001195483"/>
    </source>
</evidence>
<accession>A0AAE0VL77</accession>
<reference evidence="1" key="2">
    <citation type="journal article" date="2021" name="Genome Biol. Evol.">
        <title>Developing a high-quality reference genome for a parasitic bivalve with doubly uniparental inheritance (Bivalvia: Unionida).</title>
        <authorList>
            <person name="Smith C.H."/>
        </authorList>
    </citation>
    <scope>NUCLEOTIDE SEQUENCE</scope>
    <source>
        <strain evidence="1">CHS0354</strain>
        <tissue evidence="1">Mantle</tissue>
    </source>
</reference>
<name>A0AAE0VL77_9BIVA</name>
<proteinExistence type="predicted"/>
<dbReference type="Proteomes" id="UP001195483">
    <property type="component" value="Unassembled WGS sequence"/>
</dbReference>
<gene>
    <name evidence="1" type="ORF">CHS0354_025141</name>
</gene>
<comment type="caution">
    <text evidence="1">The sequence shown here is derived from an EMBL/GenBank/DDBJ whole genome shotgun (WGS) entry which is preliminary data.</text>
</comment>
<keyword evidence="2" id="KW-1185">Reference proteome</keyword>
<sequence>LASRTVTYSNYRIPPPVTPSMDTAFFVALAIAPHAAANPNVPNIGFIIGNN</sequence>
<dbReference type="AlphaFoldDB" id="A0AAE0VL77"/>
<evidence type="ECO:0000313" key="1">
    <source>
        <dbReference type="EMBL" id="KAK3580800.1"/>
    </source>
</evidence>
<feature type="non-terminal residue" evidence="1">
    <location>
        <position position="1"/>
    </location>
</feature>
<protein>
    <submittedName>
        <fullName evidence="1">Uncharacterized protein</fullName>
    </submittedName>
</protein>
<organism evidence="1 2">
    <name type="scientific">Potamilus streckersoni</name>
    <dbReference type="NCBI Taxonomy" id="2493646"/>
    <lineage>
        <taxon>Eukaryota</taxon>
        <taxon>Metazoa</taxon>
        <taxon>Spiralia</taxon>
        <taxon>Lophotrochozoa</taxon>
        <taxon>Mollusca</taxon>
        <taxon>Bivalvia</taxon>
        <taxon>Autobranchia</taxon>
        <taxon>Heteroconchia</taxon>
        <taxon>Palaeoheterodonta</taxon>
        <taxon>Unionida</taxon>
        <taxon>Unionoidea</taxon>
        <taxon>Unionidae</taxon>
        <taxon>Ambleminae</taxon>
        <taxon>Lampsilini</taxon>
        <taxon>Potamilus</taxon>
    </lineage>
</organism>
<reference evidence="1" key="1">
    <citation type="journal article" date="2021" name="Genome Biol. Evol.">
        <title>A High-Quality Reference Genome for a Parasitic Bivalve with Doubly Uniparental Inheritance (Bivalvia: Unionida).</title>
        <authorList>
            <person name="Smith C.H."/>
        </authorList>
    </citation>
    <scope>NUCLEOTIDE SEQUENCE</scope>
    <source>
        <strain evidence="1">CHS0354</strain>
    </source>
</reference>
<feature type="non-terminal residue" evidence="1">
    <location>
        <position position="51"/>
    </location>
</feature>